<evidence type="ECO:0000256" key="1">
    <source>
        <dbReference type="SAM" id="MobiDB-lite"/>
    </source>
</evidence>
<dbReference type="NCBIfam" id="NF038134">
    <property type="entry name" value="choice_anch_M"/>
    <property type="match status" value="3"/>
</dbReference>
<feature type="region of interest" description="Disordered" evidence="1">
    <location>
        <begin position="472"/>
        <end position="556"/>
    </location>
</feature>
<dbReference type="STRING" id="52770.BSZ40_09585"/>
<feature type="compositionally biased region" description="Low complexity" evidence="1">
    <location>
        <begin position="198"/>
        <end position="211"/>
    </location>
</feature>
<keyword evidence="2" id="KW-0472">Membrane</keyword>
<keyword evidence="2" id="KW-1133">Transmembrane helix</keyword>
<feature type="compositionally biased region" description="Low complexity" evidence="1">
    <location>
        <begin position="506"/>
        <end position="516"/>
    </location>
</feature>
<protein>
    <recommendedName>
        <fullName evidence="5">ABC transporter-associated repeat protein</fullName>
    </recommendedName>
</protein>
<reference evidence="4" key="1">
    <citation type="submission" date="2016-12" db="EMBL/GenBank/DDBJ databases">
        <authorList>
            <person name="Meng X."/>
        </authorList>
    </citation>
    <scope>NUCLEOTIDE SEQUENCE [LARGE SCALE GENOMIC DNA]</scope>
    <source>
        <strain evidence="4">DSM 20732</strain>
    </source>
</reference>
<dbReference type="Proteomes" id="UP000185612">
    <property type="component" value="Unassembled WGS sequence"/>
</dbReference>
<evidence type="ECO:0000256" key="2">
    <source>
        <dbReference type="SAM" id="Phobius"/>
    </source>
</evidence>
<evidence type="ECO:0000313" key="4">
    <source>
        <dbReference type="Proteomes" id="UP000185612"/>
    </source>
</evidence>
<keyword evidence="2" id="KW-0812">Transmembrane</keyword>
<comment type="caution">
    <text evidence="3">The sequence shown here is derived from an EMBL/GenBank/DDBJ whole genome shotgun (WGS) entry which is preliminary data.</text>
</comment>
<dbReference type="NCBIfam" id="TIGR03773">
    <property type="entry name" value="anch_rpt_wall"/>
    <property type="match status" value="1"/>
</dbReference>
<evidence type="ECO:0008006" key="5">
    <source>
        <dbReference type="Google" id="ProtNLM"/>
    </source>
</evidence>
<dbReference type="EMBL" id="MQVS01000011">
    <property type="protein sequence ID" value="OKL51002.1"/>
    <property type="molecule type" value="Genomic_DNA"/>
</dbReference>
<proteinExistence type="predicted"/>
<feature type="compositionally biased region" description="Low complexity" evidence="1">
    <location>
        <begin position="221"/>
        <end position="233"/>
    </location>
</feature>
<feature type="compositionally biased region" description="Pro residues" evidence="1">
    <location>
        <begin position="517"/>
        <end position="540"/>
    </location>
</feature>
<accession>A0A1Q5PU46</accession>
<feature type="transmembrane region" description="Helical" evidence="2">
    <location>
        <begin position="845"/>
        <end position="867"/>
    </location>
</feature>
<gene>
    <name evidence="3" type="ORF">BSZ40_09585</name>
</gene>
<feature type="compositionally biased region" description="Low complexity" evidence="1">
    <location>
        <begin position="472"/>
        <end position="481"/>
    </location>
</feature>
<feature type="compositionally biased region" description="Pro residues" evidence="1">
    <location>
        <begin position="187"/>
        <end position="197"/>
    </location>
</feature>
<dbReference type="NCBIfam" id="TIGR03769">
    <property type="entry name" value="P_ac_wall_RPT"/>
    <property type="match status" value="2"/>
</dbReference>
<keyword evidence="4" id="KW-1185">Reference proteome</keyword>
<feature type="compositionally biased region" description="Pro residues" evidence="1">
    <location>
        <begin position="482"/>
        <end position="492"/>
    </location>
</feature>
<sequence>MILATGHVDLVSGLENGNLVTRVLHDTKTGEVSQHAVEDTVLVVANDSRQPVPADAPAVLGQGEVWLLPPQESSTVQLGWSTQELPGPVTWSLQAATGPGQVALYRSAAAGPEVLWNSGDGVTAADSFQIDSSRGTGSWAFTAPGVYCLQFTRAAEVDGQAQSVTSTLAVAVDSDPAGVSGHHCTPSPQPQPAPPTSAPSDAPTADPSSEPTTPPAPTPTASPSAQPTVKPTPTAKPTPTTKPTPSLTPRPRPSASPPRPPRPAPWRPVPNRSVNARGATVLNTGHIDVASLLVNGRLQTVIKDTTQGGQPRWLSPARTVLQVLPAAWQRVPAVSAQQLGLRQEFVYLLPQSQDQRLLWPGWSTEHIPGGQTPGGVSWGLTDVRGPGHFVLFESDAFGRAKPLLSSIDGVNEKDRMVIGERTHAHGSWVFTAPGSYCLGMARTARTADGQVVSDTFYLHVAVGETDVTHLDPQSCAQSAAPAPRPGPQPGRPGNPGGNQPHPPGGNQPSNPGAPGNPSRPPFFPPPRIAPPPPPPPPSSPRGPRGPVGRPAVPGAAPRSCQVQLPILEAGHIDYATQLNGGQLQSVIGDDTSGNKVFRDPGKVVLWLKPSARVQLPGGFAQVGAPGAAIWQIPQTQKPDLIWLGWSTESLTSASAAGPVEWTINSVDGPGRLTVYLTGAFGGVQEVVFSGPGSYRIPLGVHAHANWAFSAEGVYRINSTQTVTLPSGQRVSDTETMTIVVGDVDPQSVATVHDCSATSASGGLTPGRAAGVTGLPALPTDADGFKAAPQAHALAAGAAPTVAPTAKPGAARPFIREALAQVAAASAEQPAAVARQTGAVRQDERLIAHLLIILGGALSAGSVTLSVLRRRLR</sequence>
<dbReference type="InParanoid" id="A0A1Q5PU46"/>
<dbReference type="InterPro" id="IPR022435">
    <property type="entry name" value="Surface-anchored_actinobac"/>
</dbReference>
<feature type="region of interest" description="Disordered" evidence="1">
    <location>
        <begin position="174"/>
        <end position="272"/>
    </location>
</feature>
<dbReference type="InterPro" id="IPR022395">
    <property type="entry name" value="CHP03773_ABC_transptr-like"/>
</dbReference>
<feature type="compositionally biased region" description="Low complexity" evidence="1">
    <location>
        <begin position="541"/>
        <end position="556"/>
    </location>
</feature>
<feature type="compositionally biased region" description="Pro residues" evidence="1">
    <location>
        <begin position="234"/>
        <end position="268"/>
    </location>
</feature>
<dbReference type="AlphaFoldDB" id="A0A1Q5PU46"/>
<organism evidence="3 4">
    <name type="scientific">Buchananella hordeovulneris</name>
    <dbReference type="NCBI Taxonomy" id="52770"/>
    <lineage>
        <taxon>Bacteria</taxon>
        <taxon>Bacillati</taxon>
        <taxon>Actinomycetota</taxon>
        <taxon>Actinomycetes</taxon>
        <taxon>Actinomycetales</taxon>
        <taxon>Actinomycetaceae</taxon>
        <taxon>Buchananella</taxon>
    </lineage>
</organism>
<name>A0A1Q5PU46_9ACTO</name>
<evidence type="ECO:0000313" key="3">
    <source>
        <dbReference type="EMBL" id="OKL51002.1"/>
    </source>
</evidence>